<dbReference type="GO" id="GO:0032259">
    <property type="term" value="P:methylation"/>
    <property type="evidence" value="ECO:0007669"/>
    <property type="project" value="UniProtKB-KW"/>
</dbReference>
<dbReference type="PANTHER" id="PTHR13090:SF1">
    <property type="entry name" value="ARGININE-HYDROXYLASE NDUFAF5, MITOCHONDRIAL"/>
    <property type="match status" value="1"/>
</dbReference>
<organism evidence="3 4">
    <name type="scientific">Parapontixanthobacter aurantiacus</name>
    <dbReference type="NCBI Taxonomy" id="1463599"/>
    <lineage>
        <taxon>Bacteria</taxon>
        <taxon>Pseudomonadati</taxon>
        <taxon>Pseudomonadota</taxon>
        <taxon>Alphaproteobacteria</taxon>
        <taxon>Sphingomonadales</taxon>
        <taxon>Erythrobacteraceae</taxon>
        <taxon>Parapontixanthobacter</taxon>
    </lineage>
</organism>
<protein>
    <submittedName>
        <fullName evidence="3">Methyltransferase</fullName>
    </submittedName>
</protein>
<accession>A0A844ZBV0</accession>
<gene>
    <name evidence="3" type="ORF">GRI38_04425</name>
</gene>
<dbReference type="InterPro" id="IPR050602">
    <property type="entry name" value="Malonyl-ACP_OMT"/>
</dbReference>
<keyword evidence="4" id="KW-1185">Reference proteome</keyword>
<dbReference type="EMBL" id="WTYW01000001">
    <property type="protein sequence ID" value="MXO85268.1"/>
    <property type="molecule type" value="Genomic_DNA"/>
</dbReference>
<reference evidence="3 4" key="1">
    <citation type="submission" date="2019-12" db="EMBL/GenBank/DDBJ databases">
        <title>Genomic-based taxomic classification of the family Erythrobacteraceae.</title>
        <authorList>
            <person name="Xu L."/>
        </authorList>
    </citation>
    <scope>NUCLEOTIDE SEQUENCE [LARGE SCALE GENOMIC DNA]</scope>
    <source>
        <strain evidence="3 4">MCCC 1A09962</strain>
    </source>
</reference>
<evidence type="ECO:0000256" key="1">
    <source>
        <dbReference type="ARBA" id="ARBA00022603"/>
    </source>
</evidence>
<sequence>MKAEAPTIFDKARRRVAYARARSLQRSESAASFLLDEMAEDFQERLAFMNLSPRHVLIVGDPTENSLSHLAHNANAIEYRGPDQFDEELPHSREELDAVLDFGTLATVNDLPAALLHYRAALRPGGVFLSTILGSGSLSSLRSIMLAADADRPAARMHPMIDRASTSALLGRVGFNRQVVDSHRLNVSYTSFEQLLSDLRDQSLTNVLTDRAPRLDKAAYCRAQDAFAELAGEDGRVSETFDLLTMTGWKV</sequence>
<dbReference type="InterPro" id="IPR029063">
    <property type="entry name" value="SAM-dependent_MTases_sf"/>
</dbReference>
<dbReference type="SUPFAM" id="SSF53335">
    <property type="entry name" value="S-adenosyl-L-methionine-dependent methyltransferases"/>
    <property type="match status" value="1"/>
</dbReference>
<dbReference type="PANTHER" id="PTHR13090">
    <property type="entry name" value="ARGININE-HYDROXYLASE NDUFAF5, MITOCHONDRIAL"/>
    <property type="match status" value="1"/>
</dbReference>
<dbReference type="Gene3D" id="3.40.50.150">
    <property type="entry name" value="Vaccinia Virus protein VP39"/>
    <property type="match status" value="1"/>
</dbReference>
<dbReference type="GO" id="GO:0008168">
    <property type="term" value="F:methyltransferase activity"/>
    <property type="evidence" value="ECO:0007669"/>
    <property type="project" value="UniProtKB-KW"/>
</dbReference>
<evidence type="ECO:0000313" key="3">
    <source>
        <dbReference type="EMBL" id="MXO85268.1"/>
    </source>
</evidence>
<evidence type="ECO:0000256" key="2">
    <source>
        <dbReference type="ARBA" id="ARBA00022679"/>
    </source>
</evidence>
<dbReference type="AlphaFoldDB" id="A0A844ZBV0"/>
<evidence type="ECO:0000313" key="4">
    <source>
        <dbReference type="Proteomes" id="UP000433104"/>
    </source>
</evidence>
<proteinExistence type="predicted"/>
<dbReference type="OrthoDB" id="9793723at2"/>
<comment type="caution">
    <text evidence="3">The sequence shown here is derived from an EMBL/GenBank/DDBJ whole genome shotgun (WGS) entry which is preliminary data.</text>
</comment>
<dbReference type="Proteomes" id="UP000433104">
    <property type="component" value="Unassembled WGS sequence"/>
</dbReference>
<keyword evidence="2 3" id="KW-0808">Transferase</keyword>
<name>A0A844ZBV0_9SPHN</name>
<keyword evidence="1 3" id="KW-0489">Methyltransferase</keyword>
<dbReference type="RefSeq" id="WP_160681682.1">
    <property type="nucleotide sequence ID" value="NZ_WTYW01000001.1"/>
</dbReference>